<dbReference type="GO" id="GO:0032434">
    <property type="term" value="P:regulation of proteasomal ubiquitin-dependent protein catabolic process"/>
    <property type="evidence" value="ECO:0007669"/>
    <property type="project" value="TreeGrafter"/>
</dbReference>
<feature type="region of interest" description="Disordered" evidence="9">
    <location>
        <begin position="656"/>
        <end position="720"/>
    </location>
</feature>
<keyword evidence="6" id="KW-0833">Ubl conjugation pathway</keyword>
<accession>A0A8J4TYI7</accession>
<feature type="compositionally biased region" description="Basic and acidic residues" evidence="9">
    <location>
        <begin position="1"/>
        <end position="12"/>
    </location>
</feature>
<feature type="compositionally biased region" description="Basic and acidic residues" evidence="9">
    <location>
        <begin position="149"/>
        <end position="159"/>
    </location>
</feature>
<dbReference type="InterPro" id="IPR046757">
    <property type="entry name" value="YL1_N"/>
</dbReference>
<feature type="domain" description="Vps72/YL1 C-terminal" evidence="10">
    <location>
        <begin position="248"/>
        <end position="277"/>
    </location>
</feature>
<dbReference type="InterPro" id="IPR013272">
    <property type="entry name" value="Vps72/YL1_C"/>
</dbReference>
<sequence length="972" mass="109945">ESGDDEYHGDHSDTEDEVDSDFDLDEGDEPDSEQEEETPRRRSRILTKAYREPVKVMKPRVKHLSDEPKTEKPKAEKRSVHELQEIGEMRKSVRKSTSEHTRKTFERLQERQQEAPRRRRVHRDKPLSQEELLREAEHTAQSNLESLENYERLEADKKKQVQKKRRFEGPTIRYHSILMMSEPPLKDENVDVEGLDQDTPFSVPSSCPAVPGVGALCSRTFITFSDDDAFESAFPPPACVSPDLPVQEVCPVTHNPALYRDPVTDIPYADARAFRIIREAYQRNCIEIITKLVEEKKLDVVHTLDGKEFITPSQISREIRDELYTHGGRINVVDLQKIINVDLVHVESRANEVAKSEKGTRIILGQLITEHYLEQMCEEVNDKLQEAGQVNITELSKTHQLPADFLTQELSARIGRLVDGHMDQFNGLIFTQNFINRQKAKIRGIFSSITRPTLVNNLIGQYGLQDNLLYSLLDELVNSGRVLGSVVGGRQDKAVFVPDVYCRAQNVWVESFLTHNSYLEFESLSRLGIPDPVSYIKKRFKDRKLLFLQSVCVDATILDQLEASVEEAINSETWIDLQLLLPSCLSLDDSATLISHVIHSVRAQSSSRVLGTAVVSEKFISSCLALFDDIMHQKAQAEVKSDPVLLITEDDMKMAPTLAESSSAKRDKREERRKKASEGSGSVRAGGGGNAREVRIRKTKKKNKREEESDDETAAAQSKPTEPVFLSVQEILKVLEKRVCDCPMETLELLAQELVRPLSRMYQEVVRTVFLSSTSTSPSAGKRRHTAKELQEEINTLYANVRALEKGIKYFADDDQLHMAKHILKSVCSDLTNAMIGFLSDDQRNFLDTPSAITPEVRMKILAKLPDEIKTPLMKLNTSLNGRSIEEFLCSVEAAAEECGIMLKKGDKKKEKLVLSVHKQSLMEQLEAASDEALVLHLTVLLLFQQHTHCMLLAPGRCVSSIIYTLQSKLPQ</sequence>
<dbReference type="OrthoDB" id="10258297at2759"/>
<comment type="function">
    <text evidence="1">Deposition-and-exchange histone chaperone specific for H2AZ1, specifically chaperones H2AZ1 and deposits it into nucleosomes. As component of the SRCAP complex, mediates the ATP-dependent exchange of histone H2AZ1/H2B dimers for nucleosomal H2A/H2B, leading to transcriptional regulation of selected genes by chromatin remodeling.</text>
</comment>
<dbReference type="Proteomes" id="UP000727407">
    <property type="component" value="Unassembled WGS sequence"/>
</dbReference>
<reference evidence="11" key="1">
    <citation type="submission" date="2020-07" db="EMBL/GenBank/DDBJ databases">
        <title>Clarias magur genome sequencing, assembly and annotation.</title>
        <authorList>
            <person name="Kushwaha B."/>
            <person name="Kumar R."/>
            <person name="Das P."/>
            <person name="Joshi C.G."/>
            <person name="Kumar D."/>
            <person name="Nagpure N.S."/>
            <person name="Pandey M."/>
            <person name="Agarwal S."/>
            <person name="Srivastava S."/>
            <person name="Singh M."/>
            <person name="Sahoo L."/>
            <person name="Jayasankar P."/>
            <person name="Meher P.K."/>
            <person name="Koringa P.G."/>
            <person name="Iquebal M.A."/>
            <person name="Das S.P."/>
            <person name="Bit A."/>
            <person name="Patnaik S."/>
            <person name="Patel N."/>
            <person name="Shah T.M."/>
            <person name="Hinsu A."/>
            <person name="Jena J.K."/>
        </authorList>
    </citation>
    <scope>NUCLEOTIDE SEQUENCE</scope>
    <source>
        <strain evidence="11">CIFAMagur01</strain>
        <tissue evidence="11">Testis</tissue>
    </source>
</reference>
<dbReference type="Pfam" id="PF05764">
    <property type="entry name" value="YL1"/>
    <property type="match status" value="1"/>
</dbReference>
<dbReference type="Pfam" id="PF25870">
    <property type="entry name" value="WHD_UFL1_5th"/>
    <property type="match status" value="1"/>
</dbReference>
<evidence type="ECO:0000256" key="1">
    <source>
        <dbReference type="ARBA" id="ARBA00002050"/>
    </source>
</evidence>
<evidence type="ECO:0000256" key="8">
    <source>
        <dbReference type="ARBA" id="ARBA00032814"/>
    </source>
</evidence>
<dbReference type="Pfam" id="PF08265">
    <property type="entry name" value="YL1_C"/>
    <property type="match status" value="1"/>
</dbReference>
<feature type="compositionally biased region" description="Basic and acidic residues" evidence="9">
    <location>
        <begin position="124"/>
        <end position="138"/>
    </location>
</feature>
<feature type="compositionally biased region" description="Acidic residues" evidence="9">
    <location>
        <begin position="13"/>
        <end position="36"/>
    </location>
</feature>
<evidence type="ECO:0000256" key="9">
    <source>
        <dbReference type="SAM" id="MobiDB-lite"/>
    </source>
</evidence>
<feature type="non-terminal residue" evidence="11">
    <location>
        <position position="972"/>
    </location>
</feature>
<dbReference type="EMBL" id="QNUK01000362">
    <property type="protein sequence ID" value="KAF5894681.1"/>
    <property type="molecule type" value="Genomic_DNA"/>
</dbReference>
<evidence type="ECO:0000256" key="6">
    <source>
        <dbReference type="ARBA" id="ARBA00022786"/>
    </source>
</evidence>
<evidence type="ECO:0000256" key="7">
    <source>
        <dbReference type="ARBA" id="ARBA00031516"/>
    </source>
</evidence>
<dbReference type="GO" id="GO:0016874">
    <property type="term" value="F:ligase activity"/>
    <property type="evidence" value="ECO:0007669"/>
    <property type="project" value="UniProtKB-KW"/>
</dbReference>
<gene>
    <name evidence="11" type="primary">ufl1</name>
    <name evidence="11" type="ORF">DAT39_015623</name>
</gene>
<dbReference type="GO" id="GO:0034976">
    <property type="term" value="P:response to endoplasmic reticulum stress"/>
    <property type="evidence" value="ECO:0007669"/>
    <property type="project" value="TreeGrafter"/>
</dbReference>
<comment type="similarity">
    <text evidence="2">Belongs to the UFL1 family.</text>
</comment>
<evidence type="ECO:0000256" key="4">
    <source>
        <dbReference type="ARBA" id="ARBA00020000"/>
    </source>
</evidence>
<keyword evidence="12" id="KW-1185">Reference proteome</keyword>
<dbReference type="GO" id="GO:0061666">
    <property type="term" value="F:UFM1 ligase activity"/>
    <property type="evidence" value="ECO:0007669"/>
    <property type="project" value="InterPro"/>
</dbReference>
<feature type="non-terminal residue" evidence="11">
    <location>
        <position position="1"/>
    </location>
</feature>
<evidence type="ECO:0000256" key="2">
    <source>
        <dbReference type="ARBA" id="ARBA00010789"/>
    </source>
</evidence>
<comment type="caution">
    <text evidence="11">The sequence shown here is derived from an EMBL/GenBank/DDBJ whole genome shotgun (WGS) entry which is preliminary data.</text>
</comment>
<keyword evidence="11" id="KW-0436">Ligase</keyword>
<proteinExistence type="inferred from homology"/>
<evidence type="ECO:0000313" key="11">
    <source>
        <dbReference type="EMBL" id="KAF5894681.1"/>
    </source>
</evidence>
<evidence type="ECO:0000259" key="10">
    <source>
        <dbReference type="SMART" id="SM00993"/>
    </source>
</evidence>
<dbReference type="SMART" id="SM00993">
    <property type="entry name" value="YL1_C"/>
    <property type="match status" value="1"/>
</dbReference>
<dbReference type="PANTHER" id="PTHR31057">
    <property type="entry name" value="E3 UFM1-PROTEIN LIGASE 1"/>
    <property type="match status" value="1"/>
</dbReference>
<dbReference type="Pfam" id="PF09743">
    <property type="entry name" value="E3_UFM1_ligase"/>
    <property type="match status" value="1"/>
</dbReference>
<dbReference type="Pfam" id="PF25041">
    <property type="entry name" value="UFL1_C"/>
    <property type="match status" value="1"/>
</dbReference>
<feature type="compositionally biased region" description="Basic and acidic residues" evidence="9">
    <location>
        <begin position="63"/>
        <end position="116"/>
    </location>
</feature>
<evidence type="ECO:0000313" key="12">
    <source>
        <dbReference type="Proteomes" id="UP000727407"/>
    </source>
</evidence>
<name>A0A8J4TYI7_CLAMG</name>
<dbReference type="Pfam" id="PF23659">
    <property type="entry name" value="UFL1"/>
    <property type="match status" value="1"/>
</dbReference>
<dbReference type="InterPro" id="IPR056579">
    <property type="entry name" value="Ufl1_N"/>
</dbReference>
<evidence type="ECO:0000256" key="5">
    <source>
        <dbReference type="ARBA" id="ARBA00022679"/>
    </source>
</evidence>
<dbReference type="InterPro" id="IPR056761">
    <property type="entry name" value="Ufl1-like_C"/>
</dbReference>
<dbReference type="InterPro" id="IPR056580">
    <property type="entry name" value="Ufl1_dom"/>
</dbReference>
<dbReference type="AlphaFoldDB" id="A0A8J4TYI7"/>
<evidence type="ECO:0000256" key="3">
    <source>
        <dbReference type="ARBA" id="ARBA00019780"/>
    </source>
</evidence>
<organism evidence="11 12">
    <name type="scientific">Clarias magur</name>
    <name type="common">Asian catfish</name>
    <name type="synonym">Macropteronotus magur</name>
    <dbReference type="NCBI Taxonomy" id="1594786"/>
    <lineage>
        <taxon>Eukaryota</taxon>
        <taxon>Metazoa</taxon>
        <taxon>Chordata</taxon>
        <taxon>Craniata</taxon>
        <taxon>Vertebrata</taxon>
        <taxon>Euteleostomi</taxon>
        <taxon>Actinopterygii</taxon>
        <taxon>Neopterygii</taxon>
        <taxon>Teleostei</taxon>
        <taxon>Ostariophysi</taxon>
        <taxon>Siluriformes</taxon>
        <taxon>Clariidae</taxon>
        <taxon>Clarias</taxon>
    </lineage>
</organism>
<dbReference type="GO" id="GO:1990592">
    <property type="term" value="P:protein K69-linked ufmylation"/>
    <property type="evidence" value="ECO:0007669"/>
    <property type="project" value="TreeGrafter"/>
</dbReference>
<keyword evidence="5" id="KW-0808">Transferase</keyword>
<feature type="region of interest" description="Disordered" evidence="9">
    <location>
        <begin position="1"/>
        <end position="166"/>
    </location>
</feature>
<protein>
    <recommendedName>
        <fullName evidence="3">E3 UFM1-protein ligase 1</fullName>
    </recommendedName>
    <alternativeName>
        <fullName evidence="7">E3 UFM1-protein transferase 1</fullName>
    </alternativeName>
    <alternativeName>
        <fullName evidence="8">Transcription factor-like 1</fullName>
    </alternativeName>
    <alternativeName>
        <fullName evidence="4">Vacuolar protein sorting-associated protein 72 homolog</fullName>
    </alternativeName>
</protein>
<dbReference type="GO" id="GO:0005789">
    <property type="term" value="C:endoplasmic reticulum membrane"/>
    <property type="evidence" value="ECO:0007669"/>
    <property type="project" value="TreeGrafter"/>
</dbReference>
<dbReference type="InterPro" id="IPR018611">
    <property type="entry name" value="Ufl1"/>
</dbReference>
<dbReference type="PANTHER" id="PTHR31057:SF0">
    <property type="entry name" value="E3 UFM1-PROTEIN LIGASE 1"/>
    <property type="match status" value="1"/>
</dbReference>